<keyword evidence="2" id="KW-1185">Reference proteome</keyword>
<dbReference type="Proteomes" id="UP000055024">
    <property type="component" value="Unassembled WGS sequence"/>
</dbReference>
<dbReference type="AlphaFoldDB" id="A0A0V1I6H2"/>
<sequence length="89" mass="9704">MPYNASLSRLVQACAYIAGARGQVTQLYLIAGRVVSAQRWPVSNRHLLEYINPMTCSCLQQAHIFSTKTGLFNTCILSTKGMPPSETGA</sequence>
<dbReference type="OrthoDB" id="5920291at2759"/>
<comment type="caution">
    <text evidence="1">The sequence shown here is derived from an EMBL/GenBank/DDBJ whole genome shotgun (WGS) entry which is preliminary data.</text>
</comment>
<dbReference type="EMBL" id="JYDP01000003">
    <property type="protein sequence ID" value="KRZ18447.1"/>
    <property type="molecule type" value="Genomic_DNA"/>
</dbReference>
<gene>
    <name evidence="1" type="ORF">T11_9550</name>
</gene>
<evidence type="ECO:0000313" key="1">
    <source>
        <dbReference type="EMBL" id="KRZ18447.1"/>
    </source>
</evidence>
<name>A0A0V1I6H2_9BILA</name>
<evidence type="ECO:0000313" key="2">
    <source>
        <dbReference type="Proteomes" id="UP000055024"/>
    </source>
</evidence>
<proteinExistence type="predicted"/>
<accession>A0A0V1I6H2</accession>
<organism evidence="1 2">
    <name type="scientific">Trichinella zimbabwensis</name>
    <dbReference type="NCBI Taxonomy" id="268475"/>
    <lineage>
        <taxon>Eukaryota</taxon>
        <taxon>Metazoa</taxon>
        <taxon>Ecdysozoa</taxon>
        <taxon>Nematoda</taxon>
        <taxon>Enoplea</taxon>
        <taxon>Dorylaimia</taxon>
        <taxon>Trichinellida</taxon>
        <taxon>Trichinellidae</taxon>
        <taxon>Trichinella</taxon>
    </lineage>
</organism>
<reference evidence="1 2" key="1">
    <citation type="submission" date="2015-01" db="EMBL/GenBank/DDBJ databases">
        <title>Evolution of Trichinella species and genotypes.</title>
        <authorList>
            <person name="Korhonen P.K."/>
            <person name="Edoardo P."/>
            <person name="Giuseppe L.R."/>
            <person name="Gasser R.B."/>
        </authorList>
    </citation>
    <scope>NUCLEOTIDE SEQUENCE [LARGE SCALE GENOMIC DNA]</scope>
    <source>
        <strain evidence="1">ISS1029</strain>
    </source>
</reference>
<protein>
    <submittedName>
        <fullName evidence="1">Uncharacterized protein</fullName>
    </submittedName>
</protein>